<comment type="caution">
    <text evidence="3">The sequence shown here is derived from an EMBL/GenBank/DDBJ whole genome shotgun (WGS) entry which is preliminary data.</text>
</comment>
<dbReference type="EMBL" id="MU006099">
    <property type="protein sequence ID" value="KAF2837411.1"/>
    <property type="molecule type" value="Genomic_DNA"/>
</dbReference>
<evidence type="ECO:0000313" key="3">
    <source>
        <dbReference type="EMBL" id="KAF2837411.1"/>
    </source>
</evidence>
<feature type="region of interest" description="Disordered" evidence="2">
    <location>
        <begin position="35"/>
        <end position="70"/>
    </location>
</feature>
<proteinExistence type="predicted"/>
<protein>
    <submittedName>
        <fullName evidence="3">Uncharacterized protein</fullName>
    </submittedName>
</protein>
<accession>A0A9P4S7S4</accession>
<organism evidence="3 4">
    <name type="scientific">Patellaria atrata CBS 101060</name>
    <dbReference type="NCBI Taxonomy" id="1346257"/>
    <lineage>
        <taxon>Eukaryota</taxon>
        <taxon>Fungi</taxon>
        <taxon>Dikarya</taxon>
        <taxon>Ascomycota</taxon>
        <taxon>Pezizomycotina</taxon>
        <taxon>Dothideomycetes</taxon>
        <taxon>Dothideomycetes incertae sedis</taxon>
        <taxon>Patellariales</taxon>
        <taxon>Patellariaceae</taxon>
        <taxon>Patellaria</taxon>
    </lineage>
</organism>
<sequence>MASSHGSIASVEDKDSALMQNKMWSAAAKPTDIWALPRKQIDPIPRQLPPSAPLSRRDSNSTQASHMSRRILTEDMEIPMHDDMKTPTVLKRPSIIPEAPPSPSLTDPSEAEAEPEMAPAPTTSMAPVPMRQAALSMEPAPTMERVVSVGSAHSMESAVMVESASAPALPVATGHLTKQLLALFSQLTVVEAEKPTVMASDYAALQARVAALETEKATWAKRQEAIWALRDDDVANLITVRGLLAKERREHDAMKQLREEDLANVLTIRGKLAAATRKLDAINAAQATQASAASGHPRSATSARQSLSGDLWQVAKNAALEQRLLELERANAELKSKKMAEEAMEAEKPAPGSDKDVISRIEAMFDDHLRAREKLGAKVQQLRSEKEVLQKDLARLEDVNVELEGKVERLLRKC</sequence>
<feature type="region of interest" description="Disordered" evidence="2">
    <location>
        <begin position="338"/>
        <end position="357"/>
    </location>
</feature>
<evidence type="ECO:0000256" key="1">
    <source>
        <dbReference type="SAM" id="Coils"/>
    </source>
</evidence>
<gene>
    <name evidence="3" type="ORF">M501DRAFT_1017790</name>
</gene>
<keyword evidence="4" id="KW-1185">Reference proteome</keyword>
<feature type="coiled-coil region" evidence="1">
    <location>
        <begin position="372"/>
        <end position="413"/>
    </location>
</feature>
<dbReference type="OrthoDB" id="4186885at2759"/>
<reference evidence="3" key="1">
    <citation type="journal article" date="2020" name="Stud. Mycol.">
        <title>101 Dothideomycetes genomes: a test case for predicting lifestyles and emergence of pathogens.</title>
        <authorList>
            <person name="Haridas S."/>
            <person name="Albert R."/>
            <person name="Binder M."/>
            <person name="Bloem J."/>
            <person name="Labutti K."/>
            <person name="Salamov A."/>
            <person name="Andreopoulos B."/>
            <person name="Baker S."/>
            <person name="Barry K."/>
            <person name="Bills G."/>
            <person name="Bluhm B."/>
            <person name="Cannon C."/>
            <person name="Castanera R."/>
            <person name="Culley D."/>
            <person name="Daum C."/>
            <person name="Ezra D."/>
            <person name="Gonzalez J."/>
            <person name="Henrissat B."/>
            <person name="Kuo A."/>
            <person name="Liang C."/>
            <person name="Lipzen A."/>
            <person name="Lutzoni F."/>
            <person name="Magnuson J."/>
            <person name="Mondo S."/>
            <person name="Nolan M."/>
            <person name="Ohm R."/>
            <person name="Pangilinan J."/>
            <person name="Park H.-J."/>
            <person name="Ramirez L."/>
            <person name="Alfaro M."/>
            <person name="Sun H."/>
            <person name="Tritt A."/>
            <person name="Yoshinaga Y."/>
            <person name="Zwiers L.-H."/>
            <person name="Turgeon B."/>
            <person name="Goodwin S."/>
            <person name="Spatafora J."/>
            <person name="Crous P."/>
            <person name="Grigoriev I."/>
        </authorList>
    </citation>
    <scope>NUCLEOTIDE SEQUENCE</scope>
    <source>
        <strain evidence="3">CBS 101060</strain>
    </source>
</reference>
<dbReference type="AlphaFoldDB" id="A0A9P4S7S4"/>
<keyword evidence="1" id="KW-0175">Coiled coil</keyword>
<name>A0A9P4S7S4_9PEZI</name>
<dbReference type="Proteomes" id="UP000799429">
    <property type="component" value="Unassembled WGS sequence"/>
</dbReference>
<evidence type="ECO:0000313" key="4">
    <source>
        <dbReference type="Proteomes" id="UP000799429"/>
    </source>
</evidence>
<evidence type="ECO:0000256" key="2">
    <source>
        <dbReference type="SAM" id="MobiDB-lite"/>
    </source>
</evidence>
<feature type="region of interest" description="Disordered" evidence="2">
    <location>
        <begin position="93"/>
        <end position="125"/>
    </location>
</feature>